<name>E3CXL7_9BACT</name>
<dbReference type="STRING" id="584708.Apau_2050"/>
<dbReference type="HOGENOM" id="CLU_709110_0_0_0"/>
<organism evidence="1 2">
    <name type="scientific">Aminomonas paucivorans DSM 12260</name>
    <dbReference type="NCBI Taxonomy" id="584708"/>
    <lineage>
        <taxon>Bacteria</taxon>
        <taxon>Thermotogati</taxon>
        <taxon>Synergistota</taxon>
        <taxon>Synergistia</taxon>
        <taxon>Synergistales</taxon>
        <taxon>Synergistaceae</taxon>
        <taxon>Aminomonas</taxon>
    </lineage>
</organism>
<dbReference type="PaxDb" id="584708-Apau_2050"/>
<proteinExistence type="predicted"/>
<evidence type="ECO:0000313" key="2">
    <source>
        <dbReference type="Proteomes" id="UP000005096"/>
    </source>
</evidence>
<dbReference type="AlphaFoldDB" id="E3CXL7"/>
<evidence type="ECO:0000313" key="1">
    <source>
        <dbReference type="EMBL" id="EFQ24461.1"/>
    </source>
</evidence>
<dbReference type="OrthoDB" id="4438at2"/>
<accession>E3CXL7</accession>
<reference evidence="1 2" key="1">
    <citation type="journal article" date="2010" name="Stand. Genomic Sci.">
        <title>Non-contiguous finished genome sequence of Aminomonas paucivorans type strain (GLU-3).</title>
        <authorList>
            <person name="Pitluck S."/>
            <person name="Yasawong M."/>
            <person name="Held B."/>
            <person name="Lapidus A."/>
            <person name="Nolan M."/>
            <person name="Copeland A."/>
            <person name="Lucas S."/>
            <person name="Del Rio T.G."/>
            <person name="Tice H."/>
            <person name="Cheng J.F."/>
            <person name="Chertkov O."/>
            <person name="Goodwin L."/>
            <person name="Tapia R."/>
            <person name="Han C."/>
            <person name="Liolios K."/>
            <person name="Ivanova N."/>
            <person name="Mavromatis K."/>
            <person name="Ovchinnikova G."/>
            <person name="Pati A."/>
            <person name="Chen A."/>
            <person name="Palaniappan K."/>
            <person name="Land M."/>
            <person name="Hauser L."/>
            <person name="Chang Y.J."/>
            <person name="Jeffries C.D."/>
            <person name="Pukall R."/>
            <person name="Spring S."/>
            <person name="Rohde M."/>
            <person name="Sikorski J."/>
            <person name="Goker M."/>
            <person name="Woyke T."/>
            <person name="Bristow J."/>
            <person name="Eisen J.A."/>
            <person name="Markowitz V."/>
            <person name="Hugenholtz P."/>
            <person name="Kyrpides N.C."/>
            <person name="Klenk H.P."/>
        </authorList>
    </citation>
    <scope>NUCLEOTIDE SEQUENCE [LARGE SCALE GENOMIC DNA]</scope>
    <source>
        <strain evidence="1 2">DSM 12260</strain>
    </source>
</reference>
<protein>
    <submittedName>
        <fullName evidence="1">Uncharacterized protein</fullName>
    </submittedName>
</protein>
<gene>
    <name evidence="1" type="ORF">Apau_2050</name>
</gene>
<dbReference type="eggNOG" id="ENOG5030WHM">
    <property type="taxonomic scope" value="Bacteria"/>
</dbReference>
<dbReference type="Proteomes" id="UP000005096">
    <property type="component" value="Chromosome"/>
</dbReference>
<sequence>MEAATPFETLAEIPVDEVLTLQLVRGKGLPRLAILNQSTGKKKHTSLAWAEGQERNLKIKTGRTSSREYPMEDVRAAVSRLVEQAGQDLTLKALLWRSVQVFGDLIHRSRSVYSEAECLAVPESKRDTLWLAYAPSPRDPHRVRPCFAETPEETQLLDGHRTEGRPWRGMDLPGSPPSSLRNLPFVRDLSHANPDRWGVPLMTAAQAILLGFRDWSPDGEQDLGEALWALLPGPDSRSEETLTNLAGKGREFWTRMTAYLRLQPLLHTVDPRESDDAPGEAEAEGLKKRERFSMMSRPDHSRMFVVQRYLDGQGRLAFSLVPETRLPGEKDRFLVLQEEDWERILTACALGGEPDGQYATFSLVQALEMGRWLALVEPILRAGSPSFR</sequence>
<dbReference type="EMBL" id="CM001022">
    <property type="protein sequence ID" value="EFQ24461.1"/>
    <property type="molecule type" value="Genomic_DNA"/>
</dbReference>
<keyword evidence="2" id="KW-1185">Reference proteome</keyword>